<keyword evidence="7" id="KW-1185">Reference proteome</keyword>
<dbReference type="AlphaFoldDB" id="A0A4Q4SY31"/>
<evidence type="ECO:0000256" key="3">
    <source>
        <dbReference type="ARBA" id="ARBA00022833"/>
    </source>
</evidence>
<dbReference type="InterPro" id="IPR011057">
    <property type="entry name" value="Mss4-like_sf"/>
</dbReference>
<evidence type="ECO:0000313" key="7">
    <source>
        <dbReference type="Proteomes" id="UP000293360"/>
    </source>
</evidence>
<dbReference type="PANTHER" id="PTHR33337:SF40">
    <property type="entry name" value="CENP-V_GFA DOMAIN-CONTAINING PROTEIN-RELATED"/>
    <property type="match status" value="1"/>
</dbReference>
<evidence type="ECO:0000256" key="2">
    <source>
        <dbReference type="ARBA" id="ARBA00022723"/>
    </source>
</evidence>
<dbReference type="Proteomes" id="UP000293360">
    <property type="component" value="Unassembled WGS sequence"/>
</dbReference>
<keyword evidence="3" id="KW-0862">Zinc</keyword>
<keyword evidence="2" id="KW-0479">Metal-binding</keyword>
<dbReference type="GO" id="GO:0016846">
    <property type="term" value="F:carbon-sulfur lyase activity"/>
    <property type="evidence" value="ECO:0007669"/>
    <property type="project" value="InterPro"/>
</dbReference>
<dbReference type="PANTHER" id="PTHR33337">
    <property type="entry name" value="GFA DOMAIN-CONTAINING PROTEIN"/>
    <property type="match status" value="1"/>
</dbReference>
<protein>
    <recommendedName>
        <fullName evidence="5">CENP-V/GFA domain-containing protein</fullName>
    </recommendedName>
</protein>
<dbReference type="InterPro" id="IPR006913">
    <property type="entry name" value="CENP-V/GFA"/>
</dbReference>
<evidence type="ECO:0000256" key="4">
    <source>
        <dbReference type="ARBA" id="ARBA00023239"/>
    </source>
</evidence>
<comment type="caution">
    <text evidence="6">The sequence shown here is derived from an EMBL/GenBank/DDBJ whole genome shotgun (WGS) entry which is preliminary data.</text>
</comment>
<dbReference type="SUPFAM" id="SSF51316">
    <property type="entry name" value="Mss4-like"/>
    <property type="match status" value="2"/>
</dbReference>
<keyword evidence="4" id="KW-0456">Lyase</keyword>
<dbReference type="Gene3D" id="2.170.150.70">
    <property type="match status" value="1"/>
</dbReference>
<dbReference type="Gene3D" id="3.90.1590.10">
    <property type="entry name" value="glutathione-dependent formaldehyde- activating enzyme (gfa)"/>
    <property type="match status" value="1"/>
</dbReference>
<evidence type="ECO:0000313" key="6">
    <source>
        <dbReference type="EMBL" id="RYO91935.1"/>
    </source>
</evidence>
<reference evidence="6 7" key="1">
    <citation type="submission" date="2018-06" db="EMBL/GenBank/DDBJ databases">
        <title>Complete Genomes of Monosporascus.</title>
        <authorList>
            <person name="Robinson A.J."/>
            <person name="Natvig D.O."/>
        </authorList>
    </citation>
    <scope>NUCLEOTIDE SEQUENCE [LARGE SCALE GENOMIC DNA]</scope>
    <source>
        <strain evidence="6 7">CBS 110550</strain>
    </source>
</reference>
<evidence type="ECO:0000256" key="1">
    <source>
        <dbReference type="ARBA" id="ARBA00005495"/>
    </source>
</evidence>
<accession>A0A4Q4SY31</accession>
<sequence length="392" mass="43939">MNYSITLTAQCLCKVHTFTTEVAGSSLPLKARCCQCSSCRHVTGALYSVAAPWPGDRDKIEKSSLKRYTLWKAITLLFCGTCSSPMFFQMRPENEDEFDEYGVFTGVLMNVDVPNLVEFGHHMYVGDTLDGGASPWLRNPNQSGMPARRWVGRAEESQEIHGDWPPIASLPAPTFKSEVEEIPIRCRCKGVDLVLRLPGRDLQGKPRSELPWFIDPTTHKNLASFDVCDSCRLQSGVDIFHWTFSLLRHIAFPPASGSQQRDFPATTLELREAVSMGEGRDPRFGTLTFYCSSPDVQRYFCSRCSACVFYSVDDRPDMVDIALGLLEAPSGARAEEVVSWAFGGSSSWREDVVGGWREGHIGAVESTAEAWRMARNYPKHWQRAEKEDAERV</sequence>
<dbReference type="Pfam" id="PF04828">
    <property type="entry name" value="GFA"/>
    <property type="match status" value="1"/>
</dbReference>
<dbReference type="EMBL" id="QJNU01000621">
    <property type="protein sequence ID" value="RYO91935.1"/>
    <property type="molecule type" value="Genomic_DNA"/>
</dbReference>
<dbReference type="OrthoDB" id="5422068at2759"/>
<proteinExistence type="inferred from homology"/>
<comment type="similarity">
    <text evidence="1">Belongs to the Gfa family.</text>
</comment>
<gene>
    <name evidence="6" type="ORF">DL764_008217</name>
</gene>
<dbReference type="GO" id="GO:0046872">
    <property type="term" value="F:metal ion binding"/>
    <property type="evidence" value="ECO:0007669"/>
    <property type="project" value="UniProtKB-KW"/>
</dbReference>
<name>A0A4Q4SY31_9PEZI</name>
<evidence type="ECO:0000259" key="5">
    <source>
        <dbReference type="PROSITE" id="PS51891"/>
    </source>
</evidence>
<organism evidence="6 7">
    <name type="scientific">Monosporascus ibericus</name>
    <dbReference type="NCBI Taxonomy" id="155417"/>
    <lineage>
        <taxon>Eukaryota</taxon>
        <taxon>Fungi</taxon>
        <taxon>Dikarya</taxon>
        <taxon>Ascomycota</taxon>
        <taxon>Pezizomycotina</taxon>
        <taxon>Sordariomycetes</taxon>
        <taxon>Xylariomycetidae</taxon>
        <taxon>Xylariales</taxon>
        <taxon>Xylariales incertae sedis</taxon>
        <taxon>Monosporascus</taxon>
    </lineage>
</organism>
<feature type="domain" description="CENP-V/GFA" evidence="5">
    <location>
        <begin position="7"/>
        <end position="137"/>
    </location>
</feature>
<dbReference type="PROSITE" id="PS51891">
    <property type="entry name" value="CENP_V_GFA"/>
    <property type="match status" value="1"/>
</dbReference>